<dbReference type="AlphaFoldDB" id="A0A814U7N0"/>
<feature type="repeat" description="NHL" evidence="2">
    <location>
        <begin position="226"/>
        <end position="256"/>
    </location>
</feature>
<name>A0A814U7N0_ADIRI</name>
<keyword evidence="5" id="KW-1185">Reference proteome</keyword>
<dbReference type="CDD" id="cd05819">
    <property type="entry name" value="NHL"/>
    <property type="match status" value="1"/>
</dbReference>
<evidence type="ECO:0000256" key="1">
    <source>
        <dbReference type="ARBA" id="ARBA00022737"/>
    </source>
</evidence>
<accession>A0A814U7N0</accession>
<dbReference type="InterPro" id="IPR029030">
    <property type="entry name" value="Caspase-like_dom_sf"/>
</dbReference>
<dbReference type="Proteomes" id="UP000663828">
    <property type="component" value="Unassembled WGS sequence"/>
</dbReference>
<comment type="caution">
    <text evidence="4">The sequence shown here is derived from an EMBL/GenBank/DDBJ whole genome shotgun (WGS) entry which is preliminary data.</text>
</comment>
<evidence type="ECO:0000313" key="5">
    <source>
        <dbReference type="Proteomes" id="UP000663828"/>
    </source>
</evidence>
<dbReference type="Pfam" id="PF00656">
    <property type="entry name" value="Peptidase_C14"/>
    <property type="match status" value="1"/>
</dbReference>
<dbReference type="InterPro" id="IPR001258">
    <property type="entry name" value="NHL_repeat"/>
</dbReference>
<protein>
    <recommendedName>
        <fullName evidence="3">Caspase family p20 domain-containing protein</fullName>
    </recommendedName>
</protein>
<proteinExistence type="predicted"/>
<dbReference type="SUPFAM" id="SSF52129">
    <property type="entry name" value="Caspase-like"/>
    <property type="match status" value="1"/>
</dbReference>
<reference evidence="4" key="1">
    <citation type="submission" date="2021-02" db="EMBL/GenBank/DDBJ databases">
        <authorList>
            <person name="Nowell W R."/>
        </authorList>
    </citation>
    <scope>NUCLEOTIDE SEQUENCE</scope>
</reference>
<dbReference type="PROSITE" id="PS50208">
    <property type="entry name" value="CASPASE_P20"/>
    <property type="match status" value="1"/>
</dbReference>
<dbReference type="PANTHER" id="PTHR24104">
    <property type="entry name" value="E3 UBIQUITIN-PROTEIN LIGASE NHLRC1-RELATED"/>
    <property type="match status" value="1"/>
</dbReference>
<dbReference type="InterPro" id="IPR001309">
    <property type="entry name" value="Pept_C14_p20"/>
</dbReference>
<sequence length="501" mass="56849">MAASNASVTQRRKLALIISNGNYKRKKNRIDDSMMNGRELMDLLNTIGFEVTLRENLSTNNAIMVEIKSFAEKLKENDIVLFYYCGHGCQVDQQNYLIPTDDTRLDMNTILSLGVPVNRILARLLNKTGDAETPPHLVIFIFDCGRPYRLENKERSIDQIVQPQDFHDMEAPPGVLILFTRQPNGILDNNLFAEHLIGMRKWKSKGRTIAGGAENNSGPGSALNRLNCPRGLAFTPKQAIIIADTSNHRILKYNPNDIVGQRIAGKNIPAHHDRALCAPTNAIFHEQLKSYIICDYQNRRVLQWTRKRNARSKVLIENIACYGIAVDHEGYVYISDTERHEVRRYSDFSKRGVRVAGGDGPEDSLHQLNHPTYLCVDLEKSVYVSDSWNNRVMKWKKGARSGIVVAGGNGRGDSCTQLDYPTGLAIDQWCNLYVADHWNHRIMRFRDGVLTGDIIIDNQHLPRDDPRQLNGPEGLLIDDDGNIYVADTYNHRIQRFDIKID</sequence>
<evidence type="ECO:0000256" key="2">
    <source>
        <dbReference type="PROSITE-ProRule" id="PRU00504"/>
    </source>
</evidence>
<dbReference type="GO" id="GO:0004197">
    <property type="term" value="F:cysteine-type endopeptidase activity"/>
    <property type="evidence" value="ECO:0007669"/>
    <property type="project" value="InterPro"/>
</dbReference>
<dbReference type="Gene3D" id="2.120.10.30">
    <property type="entry name" value="TolB, C-terminal domain"/>
    <property type="match status" value="2"/>
</dbReference>
<dbReference type="PANTHER" id="PTHR24104:SF25">
    <property type="entry name" value="PROTEIN LIN-41"/>
    <property type="match status" value="1"/>
</dbReference>
<evidence type="ECO:0000313" key="4">
    <source>
        <dbReference type="EMBL" id="CAF1170927.1"/>
    </source>
</evidence>
<gene>
    <name evidence="4" type="ORF">XAT740_LOCUS22029</name>
</gene>
<dbReference type="Pfam" id="PF01436">
    <property type="entry name" value="NHL"/>
    <property type="match status" value="2"/>
</dbReference>
<dbReference type="PROSITE" id="PS51125">
    <property type="entry name" value="NHL"/>
    <property type="match status" value="3"/>
</dbReference>
<keyword evidence="1" id="KW-0677">Repeat</keyword>
<dbReference type="GO" id="GO:0008270">
    <property type="term" value="F:zinc ion binding"/>
    <property type="evidence" value="ECO:0007669"/>
    <property type="project" value="UniProtKB-KW"/>
</dbReference>
<evidence type="ECO:0000259" key="3">
    <source>
        <dbReference type="PROSITE" id="PS50208"/>
    </source>
</evidence>
<feature type="domain" description="Caspase family p20" evidence="3">
    <location>
        <begin position="11"/>
        <end position="88"/>
    </location>
</feature>
<dbReference type="Gene3D" id="3.40.50.1460">
    <property type="match status" value="1"/>
</dbReference>
<feature type="repeat" description="NHL" evidence="2">
    <location>
        <begin position="465"/>
        <end position="499"/>
    </location>
</feature>
<dbReference type="InterPro" id="IPR050952">
    <property type="entry name" value="TRIM-NHL_E3_ligases"/>
</dbReference>
<dbReference type="InterPro" id="IPR011042">
    <property type="entry name" value="6-blade_b-propeller_TolB-like"/>
</dbReference>
<dbReference type="EMBL" id="CAJNOR010001605">
    <property type="protein sequence ID" value="CAF1170927.1"/>
    <property type="molecule type" value="Genomic_DNA"/>
</dbReference>
<organism evidence="4 5">
    <name type="scientific">Adineta ricciae</name>
    <name type="common">Rotifer</name>
    <dbReference type="NCBI Taxonomy" id="249248"/>
    <lineage>
        <taxon>Eukaryota</taxon>
        <taxon>Metazoa</taxon>
        <taxon>Spiralia</taxon>
        <taxon>Gnathifera</taxon>
        <taxon>Rotifera</taxon>
        <taxon>Eurotatoria</taxon>
        <taxon>Bdelloidea</taxon>
        <taxon>Adinetida</taxon>
        <taxon>Adinetidae</taxon>
        <taxon>Adineta</taxon>
    </lineage>
</organism>
<dbReference type="GO" id="GO:0006508">
    <property type="term" value="P:proteolysis"/>
    <property type="evidence" value="ECO:0007669"/>
    <property type="project" value="InterPro"/>
</dbReference>
<feature type="repeat" description="NHL" evidence="2">
    <location>
        <begin position="417"/>
        <end position="448"/>
    </location>
</feature>
<dbReference type="SUPFAM" id="SSF101898">
    <property type="entry name" value="NHL repeat"/>
    <property type="match status" value="1"/>
</dbReference>
<dbReference type="InterPro" id="IPR011600">
    <property type="entry name" value="Pept_C14_caspase"/>
</dbReference>